<evidence type="ECO:0000256" key="4">
    <source>
        <dbReference type="ARBA" id="ARBA00022927"/>
    </source>
</evidence>
<dbReference type="AlphaFoldDB" id="A0A345SYC4"/>
<dbReference type="OrthoDB" id="3267321at2"/>
<feature type="compositionally biased region" description="Pro residues" evidence="8">
    <location>
        <begin position="126"/>
        <end position="135"/>
    </location>
</feature>
<dbReference type="Gene3D" id="1.20.5.3310">
    <property type="match status" value="1"/>
</dbReference>
<reference evidence="10" key="1">
    <citation type="submission" date="2018-07" db="EMBL/GenBank/DDBJ databases">
        <title>Streptacidiphilus bronchialis DSM 106435 chromosome.</title>
        <authorList>
            <person name="Batra D."/>
            <person name="Gulvik C.A."/>
        </authorList>
    </citation>
    <scope>NUCLEOTIDE SEQUENCE [LARGE SCALE GENOMIC DNA]</scope>
    <source>
        <strain evidence="10">DSM 106435</strain>
    </source>
</reference>
<comment type="subcellular location">
    <subcellularLocation>
        <location evidence="1">Membrane</location>
        <topology evidence="1">Single-pass membrane protein</topology>
    </subcellularLocation>
</comment>
<dbReference type="EMBL" id="CP031264">
    <property type="protein sequence ID" value="AXI78729.1"/>
    <property type="molecule type" value="Genomic_DNA"/>
</dbReference>
<dbReference type="NCBIfam" id="NF002377">
    <property type="entry name" value="PRK01371.1-4"/>
    <property type="match status" value="1"/>
</dbReference>
<dbReference type="Proteomes" id="UP000249340">
    <property type="component" value="Chromosome"/>
</dbReference>
<feature type="region of interest" description="Disordered" evidence="8">
    <location>
        <begin position="95"/>
        <end position="135"/>
    </location>
</feature>
<evidence type="ECO:0000313" key="10">
    <source>
        <dbReference type="Proteomes" id="UP000249340"/>
    </source>
</evidence>
<evidence type="ECO:0000256" key="1">
    <source>
        <dbReference type="ARBA" id="ARBA00004167"/>
    </source>
</evidence>
<feature type="compositionally biased region" description="Pro residues" evidence="8">
    <location>
        <begin position="100"/>
        <end position="110"/>
    </location>
</feature>
<dbReference type="KEGG" id="stri:C7M71_016150"/>
<keyword evidence="10" id="KW-1185">Reference proteome</keyword>
<evidence type="ECO:0000256" key="3">
    <source>
        <dbReference type="ARBA" id="ARBA00022692"/>
    </source>
</evidence>
<keyword evidence="4" id="KW-0653">Protein transport</keyword>
<name>A0A345SYC4_9ACTN</name>
<dbReference type="Pfam" id="PF02416">
    <property type="entry name" value="TatA_B_E"/>
    <property type="match status" value="1"/>
</dbReference>
<keyword evidence="2" id="KW-0813">Transport</keyword>
<keyword evidence="7" id="KW-0472">Membrane</keyword>
<evidence type="ECO:0000256" key="7">
    <source>
        <dbReference type="ARBA" id="ARBA00023136"/>
    </source>
</evidence>
<evidence type="ECO:0000256" key="6">
    <source>
        <dbReference type="ARBA" id="ARBA00023010"/>
    </source>
</evidence>
<accession>A0A345SYC4</accession>
<dbReference type="InterPro" id="IPR003369">
    <property type="entry name" value="TatA/B/E"/>
</dbReference>
<organism evidence="9 10">
    <name type="scientific">Peterkaempfera bronchialis</name>
    <dbReference type="NCBI Taxonomy" id="2126346"/>
    <lineage>
        <taxon>Bacteria</taxon>
        <taxon>Bacillati</taxon>
        <taxon>Actinomycetota</taxon>
        <taxon>Actinomycetes</taxon>
        <taxon>Kitasatosporales</taxon>
        <taxon>Streptomycetaceae</taxon>
        <taxon>Peterkaempfera</taxon>
    </lineage>
</organism>
<evidence type="ECO:0000256" key="5">
    <source>
        <dbReference type="ARBA" id="ARBA00022989"/>
    </source>
</evidence>
<keyword evidence="6" id="KW-0811">Translocation</keyword>
<evidence type="ECO:0000313" key="9">
    <source>
        <dbReference type="EMBL" id="AXI78729.1"/>
    </source>
</evidence>
<keyword evidence="3" id="KW-0812">Transmembrane</keyword>
<gene>
    <name evidence="9" type="ORF">C7M71_016150</name>
</gene>
<evidence type="ECO:0000256" key="2">
    <source>
        <dbReference type="ARBA" id="ARBA00022448"/>
    </source>
</evidence>
<evidence type="ECO:0000256" key="8">
    <source>
        <dbReference type="SAM" id="MobiDB-lite"/>
    </source>
</evidence>
<dbReference type="PRINTS" id="PR01506">
    <property type="entry name" value="TATBPROTEIN"/>
</dbReference>
<protein>
    <submittedName>
        <fullName evidence="9">Sec-independent protein translocase subunit TatB</fullName>
    </submittedName>
</protein>
<keyword evidence="5" id="KW-1133">Transmembrane helix</keyword>
<dbReference type="RefSeq" id="WP_111490971.1">
    <property type="nucleotide sequence ID" value="NZ_CP031264.1"/>
</dbReference>
<proteinExistence type="predicted"/>
<sequence>MFFDMGPVKLVALLTLAVVLFGPDKLPAVIQQAMELLRRIREFSDSAKEDIRSGLGPEFQDFEFEDLHPRNIVRKQLQGGDDLGLKEFRDLRDLLDPLHPLDPPDPLDPLHPPDRPAERGPAARGGPPPFDPEAT</sequence>